<organism evidence="1 2">
    <name type="scientific">Dentiscutata erythropus</name>
    <dbReference type="NCBI Taxonomy" id="1348616"/>
    <lineage>
        <taxon>Eukaryota</taxon>
        <taxon>Fungi</taxon>
        <taxon>Fungi incertae sedis</taxon>
        <taxon>Mucoromycota</taxon>
        <taxon>Glomeromycotina</taxon>
        <taxon>Glomeromycetes</taxon>
        <taxon>Diversisporales</taxon>
        <taxon>Gigasporaceae</taxon>
        <taxon>Dentiscutata</taxon>
    </lineage>
</organism>
<dbReference type="Proteomes" id="UP000789405">
    <property type="component" value="Unassembled WGS sequence"/>
</dbReference>
<reference evidence="1" key="1">
    <citation type="submission" date="2021-06" db="EMBL/GenBank/DDBJ databases">
        <authorList>
            <person name="Kallberg Y."/>
            <person name="Tangrot J."/>
            <person name="Rosling A."/>
        </authorList>
    </citation>
    <scope>NUCLEOTIDE SEQUENCE</scope>
    <source>
        <strain evidence="1">MA453B</strain>
    </source>
</reference>
<sequence>MIDFEEPNISQFDDFTSCQLYNSEEILFNLVDPNEIMPATEKLSKT</sequence>
<gene>
    <name evidence="1" type="ORF">DERYTH_LOCUS9925</name>
</gene>
<dbReference type="OrthoDB" id="10284422at2759"/>
<proteinExistence type="predicted"/>
<name>A0A9N9DN30_9GLOM</name>
<keyword evidence="2" id="KW-1185">Reference proteome</keyword>
<dbReference type="AlphaFoldDB" id="A0A9N9DN30"/>
<protein>
    <submittedName>
        <fullName evidence="1">8709_t:CDS:1</fullName>
    </submittedName>
</protein>
<evidence type="ECO:0000313" key="2">
    <source>
        <dbReference type="Proteomes" id="UP000789405"/>
    </source>
</evidence>
<dbReference type="EMBL" id="CAJVPY010005580">
    <property type="protein sequence ID" value="CAG8646130.1"/>
    <property type="molecule type" value="Genomic_DNA"/>
</dbReference>
<accession>A0A9N9DN30</accession>
<comment type="caution">
    <text evidence="1">The sequence shown here is derived from an EMBL/GenBank/DDBJ whole genome shotgun (WGS) entry which is preliminary data.</text>
</comment>
<evidence type="ECO:0000313" key="1">
    <source>
        <dbReference type="EMBL" id="CAG8646130.1"/>
    </source>
</evidence>